<keyword evidence="2 4" id="KW-0560">Oxidoreductase</keyword>
<dbReference type="InterPro" id="IPR006139">
    <property type="entry name" value="D-isomer_2_OHA_DH_cat_dom"/>
</dbReference>
<dbReference type="InterPro" id="IPR036291">
    <property type="entry name" value="NAD(P)-bd_dom_sf"/>
</dbReference>
<evidence type="ECO:0000256" key="4">
    <source>
        <dbReference type="RuleBase" id="RU003719"/>
    </source>
</evidence>
<feature type="domain" description="D-isomer specific 2-hydroxyacid dehydrogenase NAD-binding" evidence="6">
    <location>
        <begin position="118"/>
        <end position="293"/>
    </location>
</feature>
<dbReference type="RefSeq" id="WP_184096063.1">
    <property type="nucleotide sequence ID" value="NZ_JACIJH010000002.1"/>
</dbReference>
<evidence type="ECO:0000256" key="3">
    <source>
        <dbReference type="ARBA" id="ARBA00023027"/>
    </source>
</evidence>
<accession>A0A7W9B3V0</accession>
<evidence type="ECO:0000256" key="2">
    <source>
        <dbReference type="ARBA" id="ARBA00023002"/>
    </source>
</evidence>
<keyword evidence="8" id="KW-1185">Reference proteome</keyword>
<dbReference type="PANTHER" id="PTHR10996">
    <property type="entry name" value="2-HYDROXYACID DEHYDROGENASE-RELATED"/>
    <property type="match status" value="1"/>
</dbReference>
<dbReference type="GO" id="GO:0051287">
    <property type="term" value="F:NAD binding"/>
    <property type="evidence" value="ECO:0007669"/>
    <property type="project" value="InterPro"/>
</dbReference>
<comment type="similarity">
    <text evidence="1 4">Belongs to the D-isomer specific 2-hydroxyacid dehydrogenase family.</text>
</comment>
<reference evidence="7 8" key="1">
    <citation type="submission" date="2020-08" db="EMBL/GenBank/DDBJ databases">
        <title>Genomic Encyclopedia of Type Strains, Phase IV (KMG-IV): sequencing the most valuable type-strain genomes for metagenomic binning, comparative biology and taxonomic classification.</title>
        <authorList>
            <person name="Goeker M."/>
        </authorList>
    </citation>
    <scope>NUCLEOTIDE SEQUENCE [LARGE SCALE GENOMIC DNA]</scope>
    <source>
        <strain evidence="7 8">DSM 27163</strain>
    </source>
</reference>
<dbReference type="GO" id="GO:0005829">
    <property type="term" value="C:cytosol"/>
    <property type="evidence" value="ECO:0007669"/>
    <property type="project" value="TreeGrafter"/>
</dbReference>
<dbReference type="FunFam" id="3.40.50.720:FF:000203">
    <property type="entry name" value="D-3-phosphoglycerate dehydrogenase (SerA)"/>
    <property type="match status" value="1"/>
</dbReference>
<dbReference type="AlphaFoldDB" id="A0A7W9B3V0"/>
<dbReference type="Pfam" id="PF02826">
    <property type="entry name" value="2-Hacid_dh_C"/>
    <property type="match status" value="1"/>
</dbReference>
<dbReference type="InterPro" id="IPR050223">
    <property type="entry name" value="D-isomer_2-hydroxyacid_DH"/>
</dbReference>
<dbReference type="PANTHER" id="PTHR10996:SF283">
    <property type="entry name" value="GLYOXYLATE_HYDROXYPYRUVATE REDUCTASE B"/>
    <property type="match status" value="1"/>
</dbReference>
<evidence type="ECO:0000313" key="7">
    <source>
        <dbReference type="EMBL" id="MBB5705740.1"/>
    </source>
</evidence>
<dbReference type="GO" id="GO:0030267">
    <property type="term" value="F:glyoxylate reductase (NADPH) activity"/>
    <property type="evidence" value="ECO:0007669"/>
    <property type="project" value="TreeGrafter"/>
</dbReference>
<protein>
    <submittedName>
        <fullName evidence="7">Lactate dehydrogenase-like 2-hydroxyacid dehydrogenase</fullName>
    </submittedName>
</protein>
<gene>
    <name evidence="7" type="ORF">FHR21_001073</name>
</gene>
<proteinExistence type="inferred from homology"/>
<dbReference type="CDD" id="cd05301">
    <property type="entry name" value="GDH"/>
    <property type="match status" value="1"/>
</dbReference>
<sequence length="325" mass="34367">MSLRSRASRPRLLVTRRLPAAVEDHFRARYDVELNPADTPLDAAALRAAMTRFDAICPTITDRFDAAVLDAPGATVTILANYGAGFEHIDLDAAKRAGIAVTNTPDVLTEATADLAILLMLMATRRAGEGERELRAGRWTGWRPTHMIGQGVAGKTLGLVGFGRIARATAERARAGFGMRIAYFSRREAEDAGDAVFYPTLKALAREADILSLHVPGGAETRHMIDAPLLAALKPGAVIVNTARGSAIDEAALAAALASGHVAAAGLDVFEREPAVHPALLACDNAVLLPHLGSATIEARTAMGMRAAANLEAWFAGRDLPDRVA</sequence>
<feature type="domain" description="D-isomer specific 2-hydroxyacid dehydrogenase catalytic" evidence="5">
    <location>
        <begin position="13"/>
        <end position="324"/>
    </location>
</feature>
<dbReference type="Gene3D" id="3.40.50.720">
    <property type="entry name" value="NAD(P)-binding Rossmann-like Domain"/>
    <property type="match status" value="2"/>
</dbReference>
<dbReference type="Pfam" id="PF00389">
    <property type="entry name" value="2-Hacid_dh"/>
    <property type="match status" value="1"/>
</dbReference>
<dbReference type="SUPFAM" id="SSF51735">
    <property type="entry name" value="NAD(P)-binding Rossmann-fold domains"/>
    <property type="match status" value="1"/>
</dbReference>
<dbReference type="InterPro" id="IPR006140">
    <property type="entry name" value="D-isomer_DH_NAD-bd"/>
</dbReference>
<dbReference type="GO" id="GO:0016618">
    <property type="term" value="F:hydroxypyruvate reductase [NAD(P)H] activity"/>
    <property type="evidence" value="ECO:0007669"/>
    <property type="project" value="TreeGrafter"/>
</dbReference>
<evidence type="ECO:0000259" key="6">
    <source>
        <dbReference type="Pfam" id="PF02826"/>
    </source>
</evidence>
<dbReference type="Proteomes" id="UP000537161">
    <property type="component" value="Unassembled WGS sequence"/>
</dbReference>
<dbReference type="SUPFAM" id="SSF52283">
    <property type="entry name" value="Formate/glycerate dehydrogenase catalytic domain-like"/>
    <property type="match status" value="1"/>
</dbReference>
<comment type="caution">
    <text evidence="7">The sequence shown here is derived from an EMBL/GenBank/DDBJ whole genome shotgun (WGS) entry which is preliminary data.</text>
</comment>
<name>A0A7W9B3V0_9SPHN</name>
<keyword evidence="3" id="KW-0520">NAD</keyword>
<evidence type="ECO:0000259" key="5">
    <source>
        <dbReference type="Pfam" id="PF00389"/>
    </source>
</evidence>
<dbReference type="EMBL" id="JACIJH010000002">
    <property type="protein sequence ID" value="MBB5705740.1"/>
    <property type="molecule type" value="Genomic_DNA"/>
</dbReference>
<organism evidence="7 8">
    <name type="scientific">Sphingopyxis panaciterrulae</name>
    <dbReference type="NCBI Taxonomy" id="462372"/>
    <lineage>
        <taxon>Bacteria</taxon>
        <taxon>Pseudomonadati</taxon>
        <taxon>Pseudomonadota</taxon>
        <taxon>Alphaproteobacteria</taxon>
        <taxon>Sphingomonadales</taxon>
        <taxon>Sphingomonadaceae</taxon>
        <taxon>Sphingopyxis</taxon>
    </lineage>
</organism>
<evidence type="ECO:0000256" key="1">
    <source>
        <dbReference type="ARBA" id="ARBA00005854"/>
    </source>
</evidence>
<evidence type="ECO:0000313" key="8">
    <source>
        <dbReference type="Proteomes" id="UP000537161"/>
    </source>
</evidence>